<comment type="caution">
    <text evidence="8">The sequence shown here is derived from an EMBL/GenBank/DDBJ whole genome shotgun (WGS) entry which is preliminary data.</text>
</comment>
<keyword evidence="4" id="KW-0238">DNA-binding</keyword>
<accession>A0A4Y3R5P6</accession>
<dbReference type="InterPro" id="IPR036388">
    <property type="entry name" value="WH-like_DNA-bd_sf"/>
</dbReference>
<feature type="domain" description="Glycosyl hydrolase family 98 putative carbohydrate-binding module" evidence="7">
    <location>
        <begin position="646"/>
        <end position="792"/>
    </location>
</feature>
<dbReference type="InterPro" id="IPR014284">
    <property type="entry name" value="RNA_pol_sigma-70_dom"/>
</dbReference>
<evidence type="ECO:0000256" key="1">
    <source>
        <dbReference type="ARBA" id="ARBA00010641"/>
    </source>
</evidence>
<dbReference type="RefSeq" id="WP_308698138.1">
    <property type="nucleotide sequence ID" value="NZ_BJMM01000026.1"/>
</dbReference>
<name>A0A4Y3R5P6_STRCI</name>
<feature type="region of interest" description="Disordered" evidence="6">
    <location>
        <begin position="794"/>
        <end position="928"/>
    </location>
</feature>
<dbReference type="SUPFAM" id="SSF49785">
    <property type="entry name" value="Galactose-binding domain-like"/>
    <property type="match status" value="1"/>
</dbReference>
<feature type="compositionally biased region" description="Low complexity" evidence="6">
    <location>
        <begin position="141"/>
        <end position="168"/>
    </location>
</feature>
<dbReference type="Proteomes" id="UP000319210">
    <property type="component" value="Unassembled WGS sequence"/>
</dbReference>
<feature type="compositionally biased region" description="Basic and acidic residues" evidence="6">
    <location>
        <begin position="1"/>
        <end position="12"/>
    </location>
</feature>
<evidence type="ECO:0000256" key="5">
    <source>
        <dbReference type="ARBA" id="ARBA00023163"/>
    </source>
</evidence>
<keyword evidence="5" id="KW-0804">Transcription</keyword>
<dbReference type="EMBL" id="BJMM01000026">
    <property type="protein sequence ID" value="GEB52058.1"/>
    <property type="molecule type" value="Genomic_DNA"/>
</dbReference>
<protein>
    <recommendedName>
        <fullName evidence="7">Glycosyl hydrolase family 98 putative carbohydrate-binding module domain-containing protein</fullName>
    </recommendedName>
</protein>
<evidence type="ECO:0000256" key="3">
    <source>
        <dbReference type="ARBA" id="ARBA00023082"/>
    </source>
</evidence>
<feature type="region of interest" description="Disordered" evidence="6">
    <location>
        <begin position="1"/>
        <end position="204"/>
    </location>
</feature>
<feature type="compositionally biased region" description="Low complexity" evidence="6">
    <location>
        <begin position="122"/>
        <end position="131"/>
    </location>
</feature>
<dbReference type="InterPro" id="IPR039425">
    <property type="entry name" value="RNA_pol_sigma-70-like"/>
</dbReference>
<dbReference type="Gene3D" id="1.10.10.10">
    <property type="entry name" value="Winged helix-like DNA-binding domain superfamily/Winged helix DNA-binding domain"/>
    <property type="match status" value="1"/>
</dbReference>
<feature type="compositionally biased region" description="Gly residues" evidence="6">
    <location>
        <begin position="498"/>
        <end position="517"/>
    </location>
</feature>
<dbReference type="SMART" id="SM00776">
    <property type="entry name" value="NPCBM"/>
    <property type="match status" value="1"/>
</dbReference>
<feature type="compositionally biased region" description="Low complexity" evidence="6">
    <location>
        <begin position="862"/>
        <end position="873"/>
    </location>
</feature>
<dbReference type="InterPro" id="IPR013324">
    <property type="entry name" value="RNA_pol_sigma_r3/r4-like"/>
</dbReference>
<dbReference type="InterPro" id="IPR008979">
    <property type="entry name" value="Galactose-bd-like_sf"/>
</dbReference>
<feature type="compositionally biased region" description="Pro residues" evidence="6">
    <location>
        <begin position="578"/>
        <end position="641"/>
    </location>
</feature>
<dbReference type="PRINTS" id="PR01217">
    <property type="entry name" value="PRICHEXTENSN"/>
</dbReference>
<evidence type="ECO:0000313" key="9">
    <source>
        <dbReference type="Proteomes" id="UP000319210"/>
    </source>
</evidence>
<dbReference type="PANTHER" id="PTHR43133">
    <property type="entry name" value="RNA POLYMERASE ECF-TYPE SIGMA FACTO"/>
    <property type="match status" value="1"/>
</dbReference>
<evidence type="ECO:0000256" key="6">
    <source>
        <dbReference type="SAM" id="MobiDB-lite"/>
    </source>
</evidence>
<feature type="region of interest" description="Disordered" evidence="6">
    <location>
        <begin position="550"/>
        <end position="650"/>
    </location>
</feature>
<keyword evidence="3" id="KW-0731">Sigma factor</keyword>
<dbReference type="SUPFAM" id="SSF88659">
    <property type="entry name" value="Sigma3 and sigma4 domains of RNA polymerase sigma factors"/>
    <property type="match status" value="1"/>
</dbReference>
<dbReference type="InterPro" id="IPR038637">
    <property type="entry name" value="NPCBM_sf"/>
</dbReference>
<evidence type="ECO:0000256" key="2">
    <source>
        <dbReference type="ARBA" id="ARBA00023015"/>
    </source>
</evidence>
<dbReference type="Pfam" id="PF04542">
    <property type="entry name" value="Sigma70_r2"/>
    <property type="match status" value="1"/>
</dbReference>
<dbReference type="Pfam" id="PF08305">
    <property type="entry name" value="NPCBM"/>
    <property type="match status" value="1"/>
</dbReference>
<comment type="similarity">
    <text evidence="1">Belongs to the sigma-70 factor family. ECF subfamily.</text>
</comment>
<evidence type="ECO:0000259" key="7">
    <source>
        <dbReference type="SMART" id="SM00776"/>
    </source>
</evidence>
<dbReference type="InterPro" id="IPR013325">
    <property type="entry name" value="RNA_pol_sigma_r2"/>
</dbReference>
<feature type="compositionally biased region" description="Gly residues" evidence="6">
    <location>
        <begin position="874"/>
        <end position="928"/>
    </location>
</feature>
<dbReference type="NCBIfam" id="TIGR02937">
    <property type="entry name" value="sigma70-ECF"/>
    <property type="match status" value="1"/>
</dbReference>
<dbReference type="PANTHER" id="PTHR43133:SF8">
    <property type="entry name" value="RNA POLYMERASE SIGMA FACTOR HI_1459-RELATED"/>
    <property type="match status" value="1"/>
</dbReference>
<dbReference type="InterPro" id="IPR007627">
    <property type="entry name" value="RNA_pol_sigma70_r2"/>
</dbReference>
<organism evidence="8 9">
    <name type="scientific">Streptomyces cacaoi</name>
    <dbReference type="NCBI Taxonomy" id="1898"/>
    <lineage>
        <taxon>Bacteria</taxon>
        <taxon>Bacillati</taxon>
        <taxon>Actinomycetota</taxon>
        <taxon>Actinomycetes</taxon>
        <taxon>Kitasatosporales</taxon>
        <taxon>Streptomycetaceae</taxon>
        <taxon>Streptomyces</taxon>
    </lineage>
</organism>
<dbReference type="GO" id="GO:0016987">
    <property type="term" value="F:sigma factor activity"/>
    <property type="evidence" value="ECO:0007669"/>
    <property type="project" value="UniProtKB-KW"/>
</dbReference>
<gene>
    <name evidence="8" type="ORF">SCA03_46090</name>
</gene>
<feature type="compositionally biased region" description="Low complexity" evidence="6">
    <location>
        <begin position="195"/>
        <end position="204"/>
    </location>
</feature>
<dbReference type="InterPro" id="IPR013222">
    <property type="entry name" value="Glyco_hyd_98_carb-bd"/>
</dbReference>
<reference evidence="8 9" key="1">
    <citation type="submission" date="2019-06" db="EMBL/GenBank/DDBJ databases">
        <title>Whole genome shotgun sequence of Streptomyces cacaoi subsp. cacaoi NBRC 12748.</title>
        <authorList>
            <person name="Hosoyama A."/>
            <person name="Uohara A."/>
            <person name="Ohji S."/>
            <person name="Ichikawa N."/>
        </authorList>
    </citation>
    <scope>NUCLEOTIDE SEQUENCE [LARGE SCALE GENOMIC DNA]</scope>
    <source>
        <strain evidence="8 9">NBRC 12748</strain>
    </source>
</reference>
<dbReference type="Gene3D" id="2.60.120.1060">
    <property type="entry name" value="NPCBM/NEW2 domain"/>
    <property type="match status" value="1"/>
</dbReference>
<feature type="compositionally biased region" description="Basic residues" evidence="6">
    <location>
        <begin position="178"/>
        <end position="189"/>
    </location>
</feature>
<dbReference type="GO" id="GO:0006352">
    <property type="term" value="P:DNA-templated transcription initiation"/>
    <property type="evidence" value="ECO:0007669"/>
    <property type="project" value="InterPro"/>
</dbReference>
<sequence length="928" mass="93090">MGVDEGQGREQESGQSSRQVPGQGGAPSHEQRPEAAEHGQDLTGPSGGGDEPGEARSEQVPQQGQRTGGPARGQEHGSGASPGQGTAGTDTTTRQSGEQVPAQGNPAGTGHRESARSGGGRAADPAPAVGAGSDGPGAAGATGSTGAVGAAETAGAPGATGTDAAAGAARRRADGKVPRARSRPWRRPGTRGGDDPTAGPGAAADAGVSDALLVARMREGDATAYEELYRRHATPVRRYARTCCRDAHTAEDLTNEVFARTLQAVRGGKGPESSVRAYLLTSVRHVAAAWARTRRREQLVEDFAVFVQSSDTAVTAAEAETLDLGADVRAMHEAEQTLVVKAFKSLSEADQMLLWHTAVEGAKPQDVAPLLGKSTGATTTAAHRARENLKQAYLQAHVSRARTESGDCARWADRLGAYARGGLRMRAERGLAQHLDQCAQCRQAALEVKDLNEHIRLLVPVALIGWFATAGGAKGLAVLLGGGAAAGGTGAAAAAGAAGAGASGGAAGSAGGSGASGGAAAEGLGAPAKVGIGVGVVAVAGAALAWALAGGGAEPPKKPEARPAAPAPRPPSEKPQQPEKPAPAPVVPKRPSPRPEPSAPPAEPEPEPTPRPTPPQERPSPEPTPTPTPTPPEPSHPAPEPPRPEPPEQHQLNQLDWDLLSPDDPPTAPTIRTRGSSWVWQREGPEIAGTRYAHGISVHPDSSVTIDLNRPCTRYAALAGVDDLTAGPGAVRFTVYGDGDRLWQSPYLRRGEAPVPVQVPLTGKRTLRLVVEPRTPLDRPALADWARSRIACEGGRADDAGPGRGSDAPSGVGDVGPERSEDGPSDSDTGLSGSDGDPSGSDGGPSGSDVRPSKSDAGPSTSDAVPSDSDGGPSDAGGGTADAGVGPYGPGSGSPGRSGGGAGPGRGGGGAPWGGGKPPGGGSGSSGD</sequence>
<keyword evidence="2" id="KW-0805">Transcription regulation</keyword>
<keyword evidence="9" id="KW-1185">Reference proteome</keyword>
<evidence type="ECO:0000256" key="4">
    <source>
        <dbReference type="ARBA" id="ARBA00023125"/>
    </source>
</evidence>
<feature type="region of interest" description="Disordered" evidence="6">
    <location>
        <begin position="498"/>
        <end position="520"/>
    </location>
</feature>
<dbReference type="Gene3D" id="1.10.1740.10">
    <property type="match status" value="1"/>
</dbReference>
<feature type="compositionally biased region" description="Polar residues" evidence="6">
    <location>
        <begin position="87"/>
        <end position="98"/>
    </location>
</feature>
<proteinExistence type="inferred from homology"/>
<evidence type="ECO:0000313" key="8">
    <source>
        <dbReference type="EMBL" id="GEB52058.1"/>
    </source>
</evidence>
<dbReference type="SUPFAM" id="SSF88946">
    <property type="entry name" value="Sigma2 domain of RNA polymerase sigma factors"/>
    <property type="match status" value="1"/>
</dbReference>
<dbReference type="GO" id="GO:0003677">
    <property type="term" value="F:DNA binding"/>
    <property type="evidence" value="ECO:0007669"/>
    <property type="project" value="UniProtKB-KW"/>
</dbReference>
<feature type="compositionally biased region" description="Basic and acidic residues" evidence="6">
    <location>
        <begin position="29"/>
        <end position="40"/>
    </location>
</feature>
<dbReference type="AlphaFoldDB" id="A0A4Y3R5P6"/>
<feature type="compositionally biased region" description="Low complexity" evidence="6">
    <location>
        <begin position="826"/>
        <end position="840"/>
    </location>
</feature>